<protein>
    <submittedName>
        <fullName evidence="2">Fis family transcriptional regulator</fullName>
    </submittedName>
</protein>
<comment type="caution">
    <text evidence="2">The sequence shown here is derived from an EMBL/GenBank/DDBJ whole genome shotgun (WGS) entry which is preliminary data.</text>
</comment>
<dbReference type="AlphaFoldDB" id="A0A2U2DQY3"/>
<proteinExistence type="predicted"/>
<sequence length="257" mass="27712">MKSVDPIVETDLAAYVDNQLGINRRIEVEAYLSENPQIAAQVMADLSLKGELRLALADQNRAARPQTRDAARRLEGALSRGRLFSTLRRAAAVILLIATGWLANAYVGPFGATSVVASVQPPAFVEEAVRAHQTTLLRETMHSQRETADYDANDIRAATGIVMPAVPKGWRVMDVQIFPSAFGPSVEMAVSPGKGEVLSLFAVRPGNFTVQQALPFASGVTQASYWQIGEVAYALVSDTRKANELNGIAQKLAGSLY</sequence>
<accession>A0A2U2DQY3</accession>
<feature type="transmembrane region" description="Helical" evidence="1">
    <location>
        <begin position="90"/>
        <end position="112"/>
    </location>
</feature>
<name>A0A2U2DQY3_9HYPH</name>
<gene>
    <name evidence="2" type="ORF">DEM27_13145</name>
</gene>
<keyword evidence="1" id="KW-0472">Membrane</keyword>
<keyword evidence="1" id="KW-1133">Transmembrane helix</keyword>
<dbReference type="OrthoDB" id="9152892at2"/>
<keyword evidence="3" id="KW-1185">Reference proteome</keyword>
<evidence type="ECO:0000313" key="2">
    <source>
        <dbReference type="EMBL" id="PWE55629.1"/>
    </source>
</evidence>
<dbReference type="RefSeq" id="WP_109458706.1">
    <property type="nucleotide sequence ID" value="NZ_QFBC01000005.1"/>
</dbReference>
<keyword evidence="1" id="KW-0812">Transmembrane</keyword>
<reference evidence="2 3" key="1">
    <citation type="submission" date="2018-05" db="EMBL/GenBank/DDBJ databases">
        <title>The draft genome of strain NS-104.</title>
        <authorList>
            <person name="Hang P."/>
            <person name="Jiang J."/>
        </authorList>
    </citation>
    <scope>NUCLEOTIDE SEQUENCE [LARGE SCALE GENOMIC DNA]</scope>
    <source>
        <strain evidence="2 3">NS-104</strain>
    </source>
</reference>
<dbReference type="Proteomes" id="UP000245252">
    <property type="component" value="Unassembled WGS sequence"/>
</dbReference>
<evidence type="ECO:0000256" key="1">
    <source>
        <dbReference type="SAM" id="Phobius"/>
    </source>
</evidence>
<dbReference type="EMBL" id="QFBC01000005">
    <property type="protein sequence ID" value="PWE55629.1"/>
    <property type="molecule type" value="Genomic_DNA"/>
</dbReference>
<evidence type="ECO:0000313" key="3">
    <source>
        <dbReference type="Proteomes" id="UP000245252"/>
    </source>
</evidence>
<organism evidence="2 3">
    <name type="scientific">Metarhizobium album</name>
    <dbReference type="NCBI Taxonomy" id="2182425"/>
    <lineage>
        <taxon>Bacteria</taxon>
        <taxon>Pseudomonadati</taxon>
        <taxon>Pseudomonadota</taxon>
        <taxon>Alphaproteobacteria</taxon>
        <taxon>Hyphomicrobiales</taxon>
        <taxon>Rhizobiaceae</taxon>
        <taxon>Metarhizobium</taxon>
    </lineage>
</organism>